<evidence type="ECO:0000313" key="2">
    <source>
        <dbReference type="Proteomes" id="UP000799753"/>
    </source>
</evidence>
<reference evidence="1" key="1">
    <citation type="journal article" date="2020" name="Stud. Mycol.">
        <title>101 Dothideomycetes genomes: a test case for predicting lifestyles and emergence of pathogens.</title>
        <authorList>
            <person name="Haridas S."/>
            <person name="Albert R."/>
            <person name="Binder M."/>
            <person name="Bloem J."/>
            <person name="Labutti K."/>
            <person name="Salamov A."/>
            <person name="Andreopoulos B."/>
            <person name="Baker S."/>
            <person name="Barry K."/>
            <person name="Bills G."/>
            <person name="Bluhm B."/>
            <person name="Cannon C."/>
            <person name="Castanera R."/>
            <person name="Culley D."/>
            <person name="Daum C."/>
            <person name="Ezra D."/>
            <person name="Gonzalez J."/>
            <person name="Henrissat B."/>
            <person name="Kuo A."/>
            <person name="Liang C."/>
            <person name="Lipzen A."/>
            <person name="Lutzoni F."/>
            <person name="Magnuson J."/>
            <person name="Mondo S."/>
            <person name="Nolan M."/>
            <person name="Ohm R."/>
            <person name="Pangilinan J."/>
            <person name="Park H.-J."/>
            <person name="Ramirez L."/>
            <person name="Alfaro M."/>
            <person name="Sun H."/>
            <person name="Tritt A."/>
            <person name="Yoshinaga Y."/>
            <person name="Zwiers L.-H."/>
            <person name="Turgeon B."/>
            <person name="Goodwin S."/>
            <person name="Spatafora J."/>
            <person name="Crous P."/>
            <person name="Grigoriev I."/>
        </authorList>
    </citation>
    <scope>NUCLEOTIDE SEQUENCE</scope>
    <source>
        <strain evidence="1">CBS 473.64</strain>
    </source>
</reference>
<gene>
    <name evidence="1" type="ORF">P280DRAFT_329927</name>
</gene>
<dbReference type="EMBL" id="MU006784">
    <property type="protein sequence ID" value="KAF2640845.1"/>
    <property type="molecule type" value="Genomic_DNA"/>
</dbReference>
<dbReference type="Proteomes" id="UP000799753">
    <property type="component" value="Unassembled WGS sequence"/>
</dbReference>
<sequence length="214" mass="24167">MARQFASSESVQVRRANLIPKITPSPINKYTCAGLRESNILHPCSIFDPSLLDDYSKPLITTRPSYKFPTPREQSKMPEFAHHHPSTWEKKTSCIPSLTLEGEYAGTRAPAGPVNSHIINFTHTISHITYLYPLSDGILGIEPPLYHTNCHEACQDPYASDKASGNPATWKAYRLACREARAPDRYLCLGKEARQNSFVLNRYRVRGGRKQQPR</sequence>
<name>A0A6A6S014_9PLEO</name>
<evidence type="ECO:0000313" key="1">
    <source>
        <dbReference type="EMBL" id="KAF2640845.1"/>
    </source>
</evidence>
<accession>A0A6A6S014</accession>
<dbReference type="AlphaFoldDB" id="A0A6A6S014"/>
<proteinExistence type="predicted"/>
<keyword evidence="2" id="KW-1185">Reference proteome</keyword>
<protein>
    <submittedName>
        <fullName evidence="1">Uncharacterized protein</fullName>
    </submittedName>
</protein>
<organism evidence="1 2">
    <name type="scientific">Massarina eburnea CBS 473.64</name>
    <dbReference type="NCBI Taxonomy" id="1395130"/>
    <lineage>
        <taxon>Eukaryota</taxon>
        <taxon>Fungi</taxon>
        <taxon>Dikarya</taxon>
        <taxon>Ascomycota</taxon>
        <taxon>Pezizomycotina</taxon>
        <taxon>Dothideomycetes</taxon>
        <taxon>Pleosporomycetidae</taxon>
        <taxon>Pleosporales</taxon>
        <taxon>Massarineae</taxon>
        <taxon>Massarinaceae</taxon>
        <taxon>Massarina</taxon>
    </lineage>
</organism>